<dbReference type="Gene3D" id="3.30.565.10">
    <property type="entry name" value="Histidine kinase-like ATPase, C-terminal domain"/>
    <property type="match status" value="1"/>
</dbReference>
<dbReference type="Gene3D" id="1.20.5.1930">
    <property type="match status" value="1"/>
</dbReference>
<evidence type="ECO:0000313" key="11">
    <source>
        <dbReference type="Proteomes" id="UP000005439"/>
    </source>
</evidence>
<dbReference type="AlphaFoldDB" id="G8U110"/>
<evidence type="ECO:0000256" key="6">
    <source>
        <dbReference type="ARBA" id="ARBA00022777"/>
    </source>
</evidence>
<reference evidence="11" key="1">
    <citation type="submission" date="2011-12" db="EMBL/GenBank/DDBJ databases">
        <title>The complete genome of chromosome of Sulfobacillus acidophilus DSM 10332.</title>
        <authorList>
            <person name="Lucas S."/>
            <person name="Han J."/>
            <person name="Lapidus A."/>
            <person name="Bruce D."/>
            <person name="Goodwin L."/>
            <person name="Pitluck S."/>
            <person name="Peters L."/>
            <person name="Kyrpides N."/>
            <person name="Mavromatis K."/>
            <person name="Ivanova N."/>
            <person name="Mikhailova N."/>
            <person name="Chertkov O."/>
            <person name="Saunders E."/>
            <person name="Detter J.C."/>
            <person name="Tapia R."/>
            <person name="Han C."/>
            <person name="Land M."/>
            <person name="Hauser L."/>
            <person name="Markowitz V."/>
            <person name="Cheng J.-F."/>
            <person name="Hugenholtz P."/>
            <person name="Woyke T."/>
            <person name="Wu D."/>
            <person name="Pukall R."/>
            <person name="Gehrich-Schroeter G."/>
            <person name="Schneider S."/>
            <person name="Klenk H.-P."/>
            <person name="Eisen J.A."/>
        </authorList>
    </citation>
    <scope>NUCLEOTIDE SEQUENCE [LARGE SCALE GENOMIC DNA]</scope>
    <source>
        <strain evidence="11">ATCC 700253 / DSM 10332 / NAL</strain>
    </source>
</reference>
<protein>
    <recommendedName>
        <fullName evidence="2">histidine kinase</fullName>
        <ecNumber evidence="2">2.7.13.3</ecNumber>
    </recommendedName>
</protein>
<dbReference type="CDD" id="cd16917">
    <property type="entry name" value="HATPase_UhpB-NarQ-NarX-like"/>
    <property type="match status" value="1"/>
</dbReference>
<comment type="catalytic activity">
    <reaction evidence="1">
        <text>ATP + protein L-histidine = ADP + protein N-phospho-L-histidine.</text>
        <dbReference type="EC" id="2.7.13.3"/>
    </reaction>
</comment>
<keyword evidence="7" id="KW-0067">ATP-binding</keyword>
<dbReference type="STRING" id="679936.Sulac_3107"/>
<gene>
    <name evidence="10" type="ordered locus">Sulac_3107</name>
</gene>
<dbReference type="GO" id="GO:0046983">
    <property type="term" value="F:protein dimerization activity"/>
    <property type="evidence" value="ECO:0007669"/>
    <property type="project" value="InterPro"/>
</dbReference>
<dbReference type="Pfam" id="PF02518">
    <property type="entry name" value="HATPase_c"/>
    <property type="match status" value="1"/>
</dbReference>
<evidence type="ECO:0000256" key="2">
    <source>
        <dbReference type="ARBA" id="ARBA00012438"/>
    </source>
</evidence>
<dbReference type="InterPro" id="IPR036890">
    <property type="entry name" value="HATPase_C_sf"/>
</dbReference>
<evidence type="ECO:0000256" key="3">
    <source>
        <dbReference type="ARBA" id="ARBA00022553"/>
    </source>
</evidence>
<dbReference type="InterPro" id="IPR011712">
    <property type="entry name" value="Sig_transdc_His_kin_sub3_dim/P"/>
</dbReference>
<dbReference type="HOGENOM" id="CLU_000445_20_6_9"/>
<dbReference type="InterPro" id="IPR003594">
    <property type="entry name" value="HATPase_dom"/>
</dbReference>
<feature type="domain" description="Histidine kinase/HSP90-like ATPase" evidence="9">
    <location>
        <begin position="140"/>
        <end position="233"/>
    </location>
</feature>
<accession>G8U110</accession>
<dbReference type="SUPFAM" id="SSF55874">
    <property type="entry name" value="ATPase domain of HSP90 chaperone/DNA topoisomerase II/histidine kinase"/>
    <property type="match status" value="1"/>
</dbReference>
<evidence type="ECO:0000256" key="1">
    <source>
        <dbReference type="ARBA" id="ARBA00000085"/>
    </source>
</evidence>
<evidence type="ECO:0000256" key="4">
    <source>
        <dbReference type="ARBA" id="ARBA00022679"/>
    </source>
</evidence>
<proteinExistence type="predicted"/>
<keyword evidence="4" id="KW-0808">Transferase</keyword>
<evidence type="ECO:0000256" key="8">
    <source>
        <dbReference type="ARBA" id="ARBA00023012"/>
    </source>
</evidence>
<dbReference type="PATRIC" id="fig|679936.5.peg.3214"/>
<organism evidence="10 11">
    <name type="scientific">Sulfobacillus acidophilus (strain ATCC 700253 / DSM 10332 / NAL)</name>
    <dbReference type="NCBI Taxonomy" id="679936"/>
    <lineage>
        <taxon>Bacteria</taxon>
        <taxon>Bacillati</taxon>
        <taxon>Bacillota</taxon>
        <taxon>Clostridia</taxon>
        <taxon>Eubacteriales</taxon>
        <taxon>Clostridiales Family XVII. Incertae Sedis</taxon>
        <taxon>Sulfobacillus</taxon>
    </lineage>
</organism>
<keyword evidence="5" id="KW-0547">Nucleotide-binding</keyword>
<dbReference type="PANTHER" id="PTHR24421:SF10">
    <property type="entry name" value="NITRATE_NITRITE SENSOR PROTEIN NARQ"/>
    <property type="match status" value="1"/>
</dbReference>
<keyword evidence="8" id="KW-0902">Two-component regulatory system</keyword>
<dbReference type="InterPro" id="IPR050482">
    <property type="entry name" value="Sensor_HK_TwoCompSys"/>
</dbReference>
<dbReference type="PANTHER" id="PTHR24421">
    <property type="entry name" value="NITRATE/NITRITE SENSOR PROTEIN NARX-RELATED"/>
    <property type="match status" value="1"/>
</dbReference>
<dbReference type="Pfam" id="PF07730">
    <property type="entry name" value="HisKA_3"/>
    <property type="match status" value="1"/>
</dbReference>
<reference evidence="10 11" key="2">
    <citation type="journal article" date="2012" name="Stand. Genomic Sci.">
        <title>Complete genome sequence of the moderately thermophilic mineral-sulfide-oxidizing firmicute Sulfobacillus acidophilus type strain (NAL(T)).</title>
        <authorList>
            <person name="Anderson I."/>
            <person name="Chertkov O."/>
            <person name="Chen A."/>
            <person name="Saunders E."/>
            <person name="Lapidus A."/>
            <person name="Nolan M."/>
            <person name="Lucas S."/>
            <person name="Hammon N."/>
            <person name="Deshpande S."/>
            <person name="Cheng J.F."/>
            <person name="Han C."/>
            <person name="Tapia R."/>
            <person name="Goodwin L.A."/>
            <person name="Pitluck S."/>
            <person name="Liolios K."/>
            <person name="Pagani I."/>
            <person name="Ivanova N."/>
            <person name="Mikhailova N."/>
            <person name="Pati A."/>
            <person name="Palaniappan K."/>
            <person name="Land M."/>
            <person name="Pan C."/>
            <person name="Rohde M."/>
            <person name="Pukall R."/>
            <person name="Goker M."/>
            <person name="Detter J.C."/>
            <person name="Woyke T."/>
            <person name="Bristow J."/>
            <person name="Eisen J.A."/>
            <person name="Markowitz V."/>
            <person name="Hugenholtz P."/>
            <person name="Kyrpides N.C."/>
            <person name="Klenk H.P."/>
            <person name="Mavromatis K."/>
        </authorList>
    </citation>
    <scope>NUCLEOTIDE SEQUENCE [LARGE SCALE GENOMIC DNA]</scope>
    <source>
        <strain evidence="11">ATCC 700253 / DSM 10332 / NAL</strain>
    </source>
</reference>
<keyword evidence="6 10" id="KW-0418">Kinase</keyword>
<keyword evidence="11" id="KW-1185">Reference proteome</keyword>
<keyword evidence="3" id="KW-0597">Phosphoprotein</keyword>
<dbReference type="GO" id="GO:0000155">
    <property type="term" value="F:phosphorelay sensor kinase activity"/>
    <property type="evidence" value="ECO:0007669"/>
    <property type="project" value="InterPro"/>
</dbReference>
<evidence type="ECO:0000256" key="5">
    <source>
        <dbReference type="ARBA" id="ARBA00022741"/>
    </source>
</evidence>
<dbReference type="Proteomes" id="UP000005439">
    <property type="component" value="Chromosome"/>
</dbReference>
<dbReference type="EC" id="2.7.13.3" evidence="2"/>
<name>G8U110_SULAD</name>
<dbReference type="GO" id="GO:0016020">
    <property type="term" value="C:membrane"/>
    <property type="evidence" value="ECO:0007669"/>
    <property type="project" value="InterPro"/>
</dbReference>
<evidence type="ECO:0000313" key="10">
    <source>
        <dbReference type="EMBL" id="AEW06555.1"/>
    </source>
</evidence>
<dbReference type="GO" id="GO:0005524">
    <property type="term" value="F:ATP binding"/>
    <property type="evidence" value="ECO:0007669"/>
    <property type="project" value="UniProtKB-KW"/>
</dbReference>
<evidence type="ECO:0000256" key="7">
    <source>
        <dbReference type="ARBA" id="ARBA00022840"/>
    </source>
</evidence>
<evidence type="ECO:0000259" key="9">
    <source>
        <dbReference type="SMART" id="SM00387"/>
    </source>
</evidence>
<sequence>MVEQKSESNWQSASRRVKDSFTSAAAFALIEQERQRLARDLHDGPVQMLTNLSMRLNMMERLMAVDPALAMDEWRRMNERLLEAINLLRQVLYDLQPIVLDEAGLAGGLEMLARRWSDDTGIACTVHWAVPEPVWPLDLAGKVGVFRIVQEALANIAKHAQATQVTLAAELAETVLTMTIQDNGRGFDPTPGRPGHYGLTTMAQRAALVGATWTIQSAPGEGTVCQLQWKRSDG</sequence>
<dbReference type="EMBL" id="CP003179">
    <property type="protein sequence ID" value="AEW06555.1"/>
    <property type="molecule type" value="Genomic_DNA"/>
</dbReference>
<dbReference type="KEGG" id="sap:Sulac_3107"/>
<dbReference type="SMART" id="SM00387">
    <property type="entry name" value="HATPase_c"/>
    <property type="match status" value="1"/>
</dbReference>